<sequence length="435" mass="48149">MGKKKVQNLHPARWPFFYGYVVAFMGTIGIWASVPGQTIGVSAFTDPVKDALGLTRDQFSAAYMVGTFVSSLLLGKAGRWFDRRGAREVGVISAFLLATTLILSSFSNVISSGIVTVTGFHHWLVPFAVMVVLFFMLRFSGQGVLTMASRNMIMKWFDHYRGRINAFVSISISLGFSSSPLVFDMLIRQWDWAGAWRFLALAIVVIAVFMWITYRDNPEQYGLVPDGKSGSKKAARKPRPEMKQFEPKEAFSTRAFWMYSMMLSFNSFFITGLSFHMVDIFTSAGLDREEAVAVFLPISIINVGVSLLFNFLSDMMPLKKLLFVMIGGAFIWVIGMVGLFDGWGLWLVIAGAGISGGLFAVLNSVTWPNLYGRKHLGAISGRAMAMLVFASALAPFLFSLSKSFFNSYTSMGWLGIGFVIIVFIGSLKANNPQKS</sequence>
<accession>A0A2U2BBN8</accession>
<name>A0A2U2BBN8_9BACT</name>
<keyword evidence="2 4" id="KW-1133">Transmembrane helix</keyword>
<protein>
    <submittedName>
        <fullName evidence="5">MFS transporter</fullName>
    </submittedName>
</protein>
<evidence type="ECO:0000313" key="6">
    <source>
        <dbReference type="Proteomes" id="UP000244956"/>
    </source>
</evidence>
<keyword evidence="3 4" id="KW-0472">Membrane</keyword>
<comment type="caution">
    <text evidence="5">The sequence shown here is derived from an EMBL/GenBank/DDBJ whole genome shotgun (WGS) entry which is preliminary data.</text>
</comment>
<keyword evidence="6" id="KW-1185">Reference proteome</keyword>
<feature type="transmembrane region" description="Helical" evidence="4">
    <location>
        <begin position="256"/>
        <end position="278"/>
    </location>
</feature>
<organism evidence="5 6">
    <name type="scientific">Marinilabilia rubra</name>
    <dbReference type="NCBI Taxonomy" id="2162893"/>
    <lineage>
        <taxon>Bacteria</taxon>
        <taxon>Pseudomonadati</taxon>
        <taxon>Bacteroidota</taxon>
        <taxon>Bacteroidia</taxon>
        <taxon>Marinilabiliales</taxon>
        <taxon>Marinilabiliaceae</taxon>
        <taxon>Marinilabilia</taxon>
    </lineage>
</organism>
<keyword evidence="1 4" id="KW-0812">Transmembrane</keyword>
<dbReference type="Proteomes" id="UP000244956">
    <property type="component" value="Unassembled WGS sequence"/>
</dbReference>
<evidence type="ECO:0000256" key="1">
    <source>
        <dbReference type="ARBA" id="ARBA00022692"/>
    </source>
</evidence>
<dbReference type="InterPro" id="IPR050327">
    <property type="entry name" value="Proton-linked_MCT"/>
</dbReference>
<dbReference type="OrthoDB" id="182417at2"/>
<reference evidence="5 6" key="1">
    <citation type="submission" date="2018-05" db="EMBL/GenBank/DDBJ databases">
        <title>Marinilabilia rubrum sp. nov., isolated from saltern sediment.</title>
        <authorList>
            <person name="Zhang R."/>
        </authorList>
    </citation>
    <scope>NUCLEOTIDE SEQUENCE [LARGE SCALE GENOMIC DNA]</scope>
    <source>
        <strain evidence="5 6">WTE16</strain>
    </source>
</reference>
<dbReference type="AlphaFoldDB" id="A0A2U2BBN8"/>
<feature type="transmembrane region" description="Helical" evidence="4">
    <location>
        <begin position="195"/>
        <end position="214"/>
    </location>
</feature>
<feature type="transmembrane region" description="Helical" evidence="4">
    <location>
        <begin position="12"/>
        <end position="34"/>
    </location>
</feature>
<feature type="transmembrane region" description="Helical" evidence="4">
    <location>
        <begin position="123"/>
        <end position="141"/>
    </location>
</feature>
<feature type="transmembrane region" description="Helical" evidence="4">
    <location>
        <begin position="162"/>
        <end position="183"/>
    </location>
</feature>
<dbReference type="GO" id="GO:0022857">
    <property type="term" value="F:transmembrane transporter activity"/>
    <property type="evidence" value="ECO:0007669"/>
    <property type="project" value="InterPro"/>
</dbReference>
<feature type="transmembrane region" description="Helical" evidence="4">
    <location>
        <begin position="410"/>
        <end position="427"/>
    </location>
</feature>
<evidence type="ECO:0000256" key="3">
    <source>
        <dbReference type="ARBA" id="ARBA00023136"/>
    </source>
</evidence>
<dbReference type="PANTHER" id="PTHR11360">
    <property type="entry name" value="MONOCARBOXYLATE TRANSPORTER"/>
    <property type="match status" value="1"/>
</dbReference>
<feature type="transmembrane region" description="Helical" evidence="4">
    <location>
        <begin position="346"/>
        <end position="367"/>
    </location>
</feature>
<dbReference type="PANTHER" id="PTHR11360:SF308">
    <property type="entry name" value="BLL3089 PROTEIN"/>
    <property type="match status" value="1"/>
</dbReference>
<evidence type="ECO:0000313" key="5">
    <source>
        <dbReference type="EMBL" id="PWE00447.1"/>
    </source>
</evidence>
<feature type="transmembrane region" description="Helical" evidence="4">
    <location>
        <begin position="59"/>
        <end position="77"/>
    </location>
</feature>
<dbReference type="InterPro" id="IPR036259">
    <property type="entry name" value="MFS_trans_sf"/>
</dbReference>
<feature type="transmembrane region" description="Helical" evidence="4">
    <location>
        <begin position="290"/>
        <end position="309"/>
    </location>
</feature>
<dbReference type="SUPFAM" id="SSF103473">
    <property type="entry name" value="MFS general substrate transporter"/>
    <property type="match status" value="1"/>
</dbReference>
<dbReference type="Pfam" id="PF07690">
    <property type="entry name" value="MFS_1"/>
    <property type="match status" value="1"/>
</dbReference>
<evidence type="ECO:0000256" key="2">
    <source>
        <dbReference type="ARBA" id="ARBA00022989"/>
    </source>
</evidence>
<feature type="transmembrane region" description="Helical" evidence="4">
    <location>
        <begin position="379"/>
        <end position="398"/>
    </location>
</feature>
<proteinExistence type="predicted"/>
<evidence type="ECO:0000256" key="4">
    <source>
        <dbReference type="SAM" id="Phobius"/>
    </source>
</evidence>
<feature type="transmembrane region" description="Helical" evidence="4">
    <location>
        <begin position="321"/>
        <end position="340"/>
    </location>
</feature>
<gene>
    <name evidence="5" type="ORF">DDZ16_05825</name>
</gene>
<dbReference type="RefSeq" id="WP_109263486.1">
    <property type="nucleotide sequence ID" value="NZ_QEWP01000003.1"/>
</dbReference>
<dbReference type="InterPro" id="IPR011701">
    <property type="entry name" value="MFS"/>
</dbReference>
<dbReference type="EMBL" id="QEWP01000003">
    <property type="protein sequence ID" value="PWE00447.1"/>
    <property type="molecule type" value="Genomic_DNA"/>
</dbReference>
<feature type="transmembrane region" description="Helical" evidence="4">
    <location>
        <begin position="89"/>
        <end position="111"/>
    </location>
</feature>
<dbReference type="Gene3D" id="1.20.1250.20">
    <property type="entry name" value="MFS general substrate transporter like domains"/>
    <property type="match status" value="2"/>
</dbReference>